<sequence length="330" mass="34733">MDRAGRRRFAATVVLVGSSAAGLACTDRESPGGELGTAADTTGTTAPGDGDPGDGDPGDGDGDGDPGGPLPNIDVLMTRDLVEDSVWTTTQQFAPDDCAIVEGCIDQPGARRLLRFSTYTPNVGVADFVGGSPTLEPERFTWDECHEHWHFLNYAAYRLLDERGKIVASGHKMSFSLMDLAPWQADAEPGKYPLHDGTQGISVGWADAYVSQIDCQWVDITGLAAGEYQLEITVNPDAVIQESDHGDNTLLIPISLTDVDSGPPGPPDDWSCPLPTYGANDVCDCGCGAFDPDCPNPTAAACEVCNQVGSCAQDEADCSSIAPNDNAMCE</sequence>
<organism evidence="2 3">
    <name type="scientific">Enhygromyxa salina</name>
    <dbReference type="NCBI Taxonomy" id="215803"/>
    <lineage>
        <taxon>Bacteria</taxon>
        <taxon>Pseudomonadati</taxon>
        <taxon>Myxococcota</taxon>
        <taxon>Polyangia</taxon>
        <taxon>Nannocystales</taxon>
        <taxon>Nannocystaceae</taxon>
        <taxon>Enhygromyxa</taxon>
    </lineage>
</organism>
<dbReference type="GO" id="GO:0005507">
    <property type="term" value="F:copper ion binding"/>
    <property type="evidence" value="ECO:0007669"/>
    <property type="project" value="InterPro"/>
</dbReference>
<dbReference type="EMBL" id="PVNL01000040">
    <property type="protein sequence ID" value="PRQ08610.1"/>
    <property type="molecule type" value="Genomic_DNA"/>
</dbReference>
<dbReference type="GO" id="GO:0004720">
    <property type="term" value="F:protein-lysine 6-oxidase activity"/>
    <property type="evidence" value="ECO:0007669"/>
    <property type="project" value="TreeGrafter"/>
</dbReference>
<dbReference type="AlphaFoldDB" id="A0A2S9YU58"/>
<dbReference type="PANTHER" id="PTHR45817:SF4">
    <property type="entry name" value="LYSYL OXIDASE-LIKE-RELATED"/>
    <property type="match status" value="1"/>
</dbReference>
<evidence type="ECO:0000313" key="3">
    <source>
        <dbReference type="Proteomes" id="UP000238823"/>
    </source>
</evidence>
<evidence type="ECO:0000256" key="1">
    <source>
        <dbReference type="SAM" id="MobiDB-lite"/>
    </source>
</evidence>
<comment type="caution">
    <text evidence="2">The sequence shown here is derived from an EMBL/GenBank/DDBJ whole genome shotgun (WGS) entry which is preliminary data.</text>
</comment>
<dbReference type="PRINTS" id="PR00074">
    <property type="entry name" value="LYSYLOXIDASE"/>
</dbReference>
<feature type="compositionally biased region" description="Low complexity" evidence="1">
    <location>
        <begin position="36"/>
        <end position="49"/>
    </location>
</feature>
<proteinExistence type="predicted"/>
<feature type="compositionally biased region" description="Acidic residues" evidence="1">
    <location>
        <begin position="51"/>
        <end position="64"/>
    </location>
</feature>
<dbReference type="InterPro" id="IPR050912">
    <property type="entry name" value="LOX-like_protein"/>
</dbReference>
<dbReference type="PANTHER" id="PTHR45817">
    <property type="entry name" value="LYSYL OXIDASE-LIKE-RELATED"/>
    <property type="match status" value="1"/>
</dbReference>
<dbReference type="PROSITE" id="PS51257">
    <property type="entry name" value="PROKAR_LIPOPROTEIN"/>
    <property type="match status" value="1"/>
</dbReference>
<dbReference type="GO" id="GO:0005615">
    <property type="term" value="C:extracellular space"/>
    <property type="evidence" value="ECO:0007669"/>
    <property type="project" value="TreeGrafter"/>
</dbReference>
<accession>A0A2S9YU58</accession>
<protein>
    <submittedName>
        <fullName evidence="2">Lysyl oxidase</fullName>
    </submittedName>
</protein>
<gene>
    <name evidence="2" type="ORF">ENSA7_16920</name>
</gene>
<evidence type="ECO:0000313" key="2">
    <source>
        <dbReference type="EMBL" id="PRQ08610.1"/>
    </source>
</evidence>
<dbReference type="InterPro" id="IPR001695">
    <property type="entry name" value="Lysyl_oxidase"/>
</dbReference>
<feature type="region of interest" description="Disordered" evidence="1">
    <location>
        <begin position="21"/>
        <end position="71"/>
    </location>
</feature>
<dbReference type="Pfam" id="PF01186">
    <property type="entry name" value="Lysyl_oxidase"/>
    <property type="match status" value="1"/>
</dbReference>
<dbReference type="Proteomes" id="UP000238823">
    <property type="component" value="Unassembled WGS sequence"/>
</dbReference>
<reference evidence="2 3" key="1">
    <citation type="submission" date="2018-03" db="EMBL/GenBank/DDBJ databases">
        <title>Draft Genome Sequences of the Obligatory Marine Myxobacteria Enhygromyxa salina SWB007.</title>
        <authorList>
            <person name="Poehlein A."/>
            <person name="Moghaddam J.A."/>
            <person name="Harms H."/>
            <person name="Alanjari M."/>
            <person name="Koenig G.M."/>
            <person name="Daniel R."/>
            <person name="Schaeberle T.F."/>
        </authorList>
    </citation>
    <scope>NUCLEOTIDE SEQUENCE [LARGE SCALE GENOMIC DNA]</scope>
    <source>
        <strain evidence="2 3">SWB007</strain>
    </source>
</reference>
<name>A0A2S9YU58_9BACT</name>